<dbReference type="GO" id="GO:0016491">
    <property type="term" value="F:oxidoreductase activity"/>
    <property type="evidence" value="ECO:0007669"/>
    <property type="project" value="InterPro"/>
</dbReference>
<dbReference type="InterPro" id="IPR029479">
    <property type="entry name" value="Nitroreductase"/>
</dbReference>
<dbReference type="InterPro" id="IPR000415">
    <property type="entry name" value="Nitroreductase-like"/>
</dbReference>
<dbReference type="PANTHER" id="PTHR43745">
    <property type="entry name" value="NITROREDUCTASE MJ1384-RELATED"/>
    <property type="match status" value="1"/>
</dbReference>
<name>A7HLK0_FERNB</name>
<reference evidence="2 3" key="1">
    <citation type="submission" date="2007-07" db="EMBL/GenBank/DDBJ databases">
        <title>Complete sequence of Fervidobacterium nodosum Rt17-B1.</title>
        <authorList>
            <consortium name="US DOE Joint Genome Institute"/>
            <person name="Copeland A."/>
            <person name="Lucas S."/>
            <person name="Lapidus A."/>
            <person name="Barry K."/>
            <person name="Glavina del Rio T."/>
            <person name="Dalin E."/>
            <person name="Tice H."/>
            <person name="Pitluck S."/>
            <person name="Saunders E."/>
            <person name="Brettin T."/>
            <person name="Bruce D."/>
            <person name="Detter J.C."/>
            <person name="Han C."/>
            <person name="Schmutz J."/>
            <person name="Larimer F."/>
            <person name="Land M."/>
            <person name="Hauser L."/>
            <person name="Kyrpides N."/>
            <person name="Mikhailova N."/>
            <person name="Nelson K."/>
            <person name="Gogarten J.P."/>
            <person name="Noll K."/>
            <person name="Richardson P."/>
        </authorList>
    </citation>
    <scope>NUCLEOTIDE SEQUENCE [LARGE SCALE GENOMIC DNA]</scope>
    <source>
        <strain evidence="3">ATCC 35602 / DSM 5306 / Rt17-B1</strain>
    </source>
</reference>
<reference evidence="2 3" key="2">
    <citation type="journal article" date="2009" name="Proc. Natl. Acad. Sci. U.S.A.">
        <title>On the chimeric nature, thermophilic origin, and phylogenetic placement of the Thermotogales.</title>
        <authorList>
            <person name="Zhaxybayeva O."/>
            <person name="Swithers K.S."/>
            <person name="Lapierre P."/>
            <person name="Fournier G.P."/>
            <person name="Bickhart D.M."/>
            <person name="DeBoy R.T."/>
            <person name="Nelson K.E."/>
            <person name="Nesbo C.L."/>
            <person name="Doolittle W.F."/>
            <person name="Gogarten J.P."/>
            <person name="Noll K.M."/>
        </authorList>
    </citation>
    <scope>NUCLEOTIDE SEQUENCE [LARGE SCALE GENOMIC DNA]</scope>
    <source>
        <strain evidence="3">ATCC 35602 / DSM 5306 / Rt17-B1</strain>
    </source>
</reference>
<evidence type="ECO:0000313" key="3">
    <source>
        <dbReference type="Proteomes" id="UP000002415"/>
    </source>
</evidence>
<organism evidence="2 3">
    <name type="scientific">Fervidobacterium nodosum (strain ATCC 35602 / DSM 5306 / Rt17-B1)</name>
    <dbReference type="NCBI Taxonomy" id="381764"/>
    <lineage>
        <taxon>Bacteria</taxon>
        <taxon>Thermotogati</taxon>
        <taxon>Thermotogota</taxon>
        <taxon>Thermotogae</taxon>
        <taxon>Thermotogales</taxon>
        <taxon>Fervidobacteriaceae</taxon>
        <taxon>Fervidobacterium</taxon>
    </lineage>
</organism>
<evidence type="ECO:0000313" key="2">
    <source>
        <dbReference type="EMBL" id="ABS60783.1"/>
    </source>
</evidence>
<proteinExistence type="predicted"/>
<dbReference type="eggNOG" id="COG0778">
    <property type="taxonomic scope" value="Bacteria"/>
</dbReference>
<dbReference type="STRING" id="381764.Fnod_0933"/>
<evidence type="ECO:0000259" key="1">
    <source>
        <dbReference type="Pfam" id="PF00881"/>
    </source>
</evidence>
<dbReference type="KEGG" id="fno:Fnod_0933"/>
<dbReference type="Proteomes" id="UP000002415">
    <property type="component" value="Chromosome"/>
</dbReference>
<feature type="domain" description="Nitroreductase" evidence="1">
    <location>
        <begin position="62"/>
        <end position="201"/>
    </location>
</feature>
<keyword evidence="3" id="KW-1185">Reference proteome</keyword>
<dbReference type="EMBL" id="CP000771">
    <property type="protein sequence ID" value="ABS60783.1"/>
    <property type="molecule type" value="Genomic_DNA"/>
</dbReference>
<accession>A7HLK0</accession>
<dbReference type="CDD" id="cd02142">
    <property type="entry name" value="McbC_SagB-like_oxidoreductase"/>
    <property type="match status" value="1"/>
</dbReference>
<dbReference type="Gene3D" id="3.40.109.10">
    <property type="entry name" value="NADH Oxidase"/>
    <property type="match status" value="1"/>
</dbReference>
<dbReference type="RefSeq" id="WP_011994098.1">
    <property type="nucleotide sequence ID" value="NC_009718.1"/>
</dbReference>
<dbReference type="SUPFAM" id="SSF55469">
    <property type="entry name" value="FMN-dependent nitroreductase-like"/>
    <property type="match status" value="1"/>
</dbReference>
<sequence>MNKFEEGRKLLKSNWGELEKFTSDQKKGIPMPPFEKPVEEGCILIDLPTVKHLGTKTVSEAIENRMSHRKYTNEPLTIEELAYLLWTTQGIRNITPKAAFRTVPSAGCRHPFETYIYAINVQGLEEAIYRYLPIEHKLVLHKKEPHLRERIIRATLDQTFVGTASAVFIWTAIPYRTEWRYGPASHKAILLDAGHVCQNLYSF</sequence>
<dbReference type="InterPro" id="IPR052544">
    <property type="entry name" value="Bacteriocin_Proc_Enz"/>
</dbReference>
<dbReference type="PANTHER" id="PTHR43745:SF2">
    <property type="entry name" value="NITROREDUCTASE MJ1384-RELATED"/>
    <property type="match status" value="1"/>
</dbReference>
<dbReference type="Pfam" id="PF00881">
    <property type="entry name" value="Nitroreductase"/>
    <property type="match status" value="1"/>
</dbReference>
<dbReference type="HOGENOM" id="CLU_059362_3_0_0"/>
<gene>
    <name evidence="2" type="ordered locus">Fnod_0933</name>
</gene>
<dbReference type="AlphaFoldDB" id="A7HLK0"/>
<protein>
    <recommendedName>
        <fullName evidence="1">Nitroreductase domain-containing protein</fullName>
    </recommendedName>
</protein>